<sequence length="346" mass="40047">MAKLSLHVSAAERQKESKEKKRFSTSQKGWGKGFAEKPVFVKRMLLPHFWSAWFAIGLLYVMVNVLPYSWLIFIGSKIGRLMGTILPARKYVLKRNLELAFPEMSDDERHELSKQIQRNTGMAIFETGMAWFWPDWRLKRHVIIDEDELQYARQCNQTGRPILVLSAHFVTLELMARIYATYITPGIGVYRPTDHPVWEWAQVKGRTRKNLALVSKNDPRSMIKALKSGAPIWYAPDQDYGRRVSVFAPFFAVKETATVAATHNLAKIEGTLITPAWTIREGNKYHLYLKKELQNFPTEDAVADAATINKVVEDMVRMAPEQYLWMHRRFKTAPDENENRYPGLEE</sequence>
<dbReference type="PANTHER" id="PTHR30606:SF9">
    <property type="entry name" value="LIPID A BIOSYNTHESIS LAUROYLTRANSFERASE"/>
    <property type="match status" value="1"/>
</dbReference>
<dbReference type="CDD" id="cd07984">
    <property type="entry name" value="LPLAT_LABLAT-like"/>
    <property type="match status" value="1"/>
</dbReference>
<dbReference type="UniPathway" id="UPA00360">
    <property type="reaction ID" value="UER00485"/>
</dbReference>
<keyword evidence="7 9" id="KW-0472">Membrane</keyword>
<keyword evidence="8 9" id="KW-0012">Acyltransferase</keyword>
<feature type="compositionally biased region" description="Basic and acidic residues" evidence="10">
    <location>
        <begin position="10"/>
        <end position="19"/>
    </location>
</feature>
<evidence type="ECO:0000256" key="5">
    <source>
        <dbReference type="ARBA" id="ARBA00022985"/>
    </source>
</evidence>
<proteinExistence type="inferred from homology"/>
<feature type="short sequence motif" description="HXXXXD motif" evidence="9">
    <location>
        <begin position="168"/>
        <end position="173"/>
    </location>
</feature>
<dbReference type="PANTHER" id="PTHR30606">
    <property type="entry name" value="LIPID A BIOSYNTHESIS LAUROYL ACYLTRANSFERASE"/>
    <property type="match status" value="1"/>
</dbReference>
<evidence type="ECO:0000256" key="2">
    <source>
        <dbReference type="ARBA" id="ARBA00022519"/>
    </source>
</evidence>
<dbReference type="UniPathway" id="UPA00030"/>
<comment type="catalytic activity">
    <reaction evidence="9">
        <text>an alpha-Kdo-(2-&gt;4)-alpha-Kdo-(2-&gt;6)-lipid IVA + a fatty acyl-[ACP] = an alpha-Kdo-(2-&gt;4)-alpha-Kdo-(2-&gt;6)-(acyl)-lipid IVA + holo-[ACP]</text>
        <dbReference type="Rhea" id="RHEA:69396"/>
        <dbReference type="Rhea" id="RHEA-COMP:9685"/>
        <dbReference type="Rhea" id="RHEA-COMP:14125"/>
        <dbReference type="ChEBI" id="CHEBI:64479"/>
        <dbReference type="ChEBI" id="CHEBI:138651"/>
        <dbReference type="ChEBI" id="CHEBI:176429"/>
        <dbReference type="ChEBI" id="CHEBI:176430"/>
        <dbReference type="EC" id="2.3.1.241"/>
    </reaction>
</comment>
<dbReference type="PIRSF" id="PIRSF026649">
    <property type="entry name" value="MsbB"/>
    <property type="match status" value="1"/>
</dbReference>
<comment type="pathway">
    <text evidence="9">Bacterial outer membrane biogenesis; lipopolysaccharide biosynthesis.</text>
</comment>
<comment type="subcellular location">
    <subcellularLocation>
        <location evidence="9">Cell inner membrane</location>
        <topology evidence="9">Single-pass membrane protein</topology>
    </subcellularLocation>
</comment>
<keyword evidence="2 9" id="KW-0997">Cell inner membrane</keyword>
<evidence type="ECO:0000256" key="4">
    <source>
        <dbReference type="ARBA" id="ARBA00022692"/>
    </source>
</evidence>
<dbReference type="EC" id="2.3.1.241" evidence="9"/>
<evidence type="ECO:0000256" key="6">
    <source>
        <dbReference type="ARBA" id="ARBA00022989"/>
    </source>
</evidence>
<name>A0A1T4VQV2_9GAMM</name>
<feature type="transmembrane region" description="Helical" evidence="9">
    <location>
        <begin position="50"/>
        <end position="73"/>
    </location>
</feature>
<evidence type="ECO:0000256" key="9">
    <source>
        <dbReference type="HAMAP-Rule" id="MF_01942"/>
    </source>
</evidence>
<keyword evidence="3 9" id="KW-0808">Transferase</keyword>
<gene>
    <name evidence="9" type="primary">lpxL</name>
    <name evidence="11" type="ORF">SAMN02745213_01928</name>
</gene>
<comment type="similarity">
    <text evidence="9">Belongs to the LpxL/LpxM/LpxP family.</text>
</comment>
<evidence type="ECO:0000256" key="7">
    <source>
        <dbReference type="ARBA" id="ARBA00023136"/>
    </source>
</evidence>
<dbReference type="GO" id="GO:0005886">
    <property type="term" value="C:plasma membrane"/>
    <property type="evidence" value="ECO:0007669"/>
    <property type="project" value="UniProtKB-SubCell"/>
</dbReference>
<dbReference type="HAMAP" id="MF_01942">
    <property type="entry name" value="Lipid_A_LpxL_LpxP"/>
    <property type="match status" value="1"/>
</dbReference>
<evidence type="ECO:0000256" key="10">
    <source>
        <dbReference type="SAM" id="MobiDB-lite"/>
    </source>
</evidence>
<keyword evidence="1 9" id="KW-1003">Cell membrane</keyword>
<keyword evidence="4 9" id="KW-0812">Transmembrane</keyword>
<dbReference type="GO" id="GO:0009103">
    <property type="term" value="P:lipopolysaccharide biosynthetic process"/>
    <property type="evidence" value="ECO:0007669"/>
    <property type="project" value="UniProtKB-UniRule"/>
</dbReference>
<accession>A0A1T4VQV2</accession>
<protein>
    <recommendedName>
        <fullName evidence="9">Lipid A biosynthesis acyltransferase</fullName>
        <ecNumber evidence="9">2.3.1.241</ecNumber>
    </recommendedName>
    <alternativeName>
        <fullName evidence="9">Kdo(2)-lipid IV(A) acyltransferase</fullName>
    </alternativeName>
</protein>
<feature type="region of interest" description="Disordered" evidence="10">
    <location>
        <begin position="1"/>
        <end position="24"/>
    </location>
</feature>
<keyword evidence="6 9" id="KW-1133">Transmembrane helix</keyword>
<comment type="pathway">
    <text evidence="9">Glycolipid biosynthesis; KDO(2)-lipid A biosynthesis; KDO(2)-lipid A from CMP-3-deoxy-D-manno-octulosonate and lipid IV(A): step 3/4.</text>
</comment>
<dbReference type="InterPro" id="IPR011920">
    <property type="entry name" value="Lipid_A_LpxL_LpxP"/>
</dbReference>
<evidence type="ECO:0000256" key="3">
    <source>
        <dbReference type="ARBA" id="ARBA00022679"/>
    </source>
</evidence>
<evidence type="ECO:0000256" key="8">
    <source>
        <dbReference type="ARBA" id="ARBA00023315"/>
    </source>
</evidence>
<dbReference type="EMBL" id="FUXX01000041">
    <property type="protein sequence ID" value="SKA67255.1"/>
    <property type="molecule type" value="Genomic_DNA"/>
</dbReference>
<dbReference type="Proteomes" id="UP000242432">
    <property type="component" value="Unassembled WGS sequence"/>
</dbReference>
<dbReference type="NCBIfam" id="TIGR02207">
    <property type="entry name" value="lipid_A_htrB"/>
    <property type="match status" value="1"/>
</dbReference>
<evidence type="ECO:0000256" key="1">
    <source>
        <dbReference type="ARBA" id="ARBA00022475"/>
    </source>
</evidence>
<dbReference type="GO" id="GO:0009245">
    <property type="term" value="P:lipid A biosynthetic process"/>
    <property type="evidence" value="ECO:0007669"/>
    <property type="project" value="InterPro"/>
</dbReference>
<dbReference type="Pfam" id="PF03279">
    <property type="entry name" value="Lip_A_acyltrans"/>
    <property type="match status" value="1"/>
</dbReference>
<reference evidence="12" key="1">
    <citation type="submission" date="2017-02" db="EMBL/GenBank/DDBJ databases">
        <authorList>
            <person name="Varghese N."/>
            <person name="Submissions S."/>
        </authorList>
    </citation>
    <scope>NUCLEOTIDE SEQUENCE [LARGE SCALE GENOMIC DNA]</scope>
    <source>
        <strain evidence="12">DSM 3072</strain>
    </source>
</reference>
<dbReference type="RefSeq" id="WP_078929286.1">
    <property type="nucleotide sequence ID" value="NZ_FUXX01000041.1"/>
</dbReference>
<dbReference type="InterPro" id="IPR004960">
    <property type="entry name" value="LipA_acyltrans"/>
</dbReference>
<dbReference type="AlphaFoldDB" id="A0A1T4VQV2"/>
<evidence type="ECO:0000313" key="11">
    <source>
        <dbReference type="EMBL" id="SKA67255.1"/>
    </source>
</evidence>
<dbReference type="STRING" id="83771.SAMN02910357_00431"/>
<evidence type="ECO:0000313" key="12">
    <source>
        <dbReference type="Proteomes" id="UP000242432"/>
    </source>
</evidence>
<keyword evidence="12" id="KW-1185">Reference proteome</keyword>
<dbReference type="GO" id="GO:0036104">
    <property type="term" value="P:Kdo2-lipid A biosynthetic process"/>
    <property type="evidence" value="ECO:0007669"/>
    <property type="project" value="UniProtKB-UniRule"/>
</dbReference>
<organism evidence="11 12">
    <name type="scientific">Succinivibrio dextrinosolvens DSM 3072</name>
    <dbReference type="NCBI Taxonomy" id="1123324"/>
    <lineage>
        <taxon>Bacteria</taxon>
        <taxon>Pseudomonadati</taxon>
        <taxon>Pseudomonadota</taxon>
        <taxon>Gammaproteobacteria</taxon>
        <taxon>Aeromonadales</taxon>
        <taxon>Succinivibrionaceae</taxon>
        <taxon>Succinivibrio</taxon>
    </lineage>
</organism>
<comment type="function">
    <text evidence="9">Catalyzes the transfer of an acyl chain from an acyl-[acyl-carrier-protein] (ACP) to a Kdo(2)-lipid IV(A) to form a Kdo(2)-(acyl)-lipid IV(A).</text>
</comment>
<keyword evidence="5 9" id="KW-0448">Lipopolysaccharide biosynthesis</keyword>
<dbReference type="GO" id="GO:0008913">
    <property type="term" value="F:Kdo2-lipid IVA acyltransferase activity"/>
    <property type="evidence" value="ECO:0007669"/>
    <property type="project" value="UniProtKB-EC"/>
</dbReference>